<organism evidence="4 5">
    <name type="scientific">[Clostridium] celerecrescens 18A</name>
    <dbReference type="NCBI Taxonomy" id="1286362"/>
    <lineage>
        <taxon>Bacteria</taxon>
        <taxon>Bacillati</taxon>
        <taxon>Bacillota</taxon>
        <taxon>Clostridia</taxon>
        <taxon>Lachnospirales</taxon>
        <taxon>Lachnospiraceae</taxon>
        <taxon>Lacrimispora</taxon>
    </lineage>
</organism>
<evidence type="ECO:0000313" key="4">
    <source>
        <dbReference type="EMBL" id="PJJ30699.1"/>
    </source>
</evidence>
<dbReference type="Gene3D" id="1.10.1660.10">
    <property type="match status" value="1"/>
</dbReference>
<evidence type="ECO:0000256" key="2">
    <source>
        <dbReference type="SAM" id="Coils"/>
    </source>
</evidence>
<dbReference type="Gene3D" id="3.20.80.10">
    <property type="entry name" value="Regulatory factor, effector binding domain"/>
    <property type="match status" value="1"/>
</dbReference>
<dbReference type="AlphaFoldDB" id="A0A2M8ZB73"/>
<dbReference type="InterPro" id="IPR047057">
    <property type="entry name" value="MerR_fam"/>
</dbReference>
<dbReference type="PROSITE" id="PS50937">
    <property type="entry name" value="HTH_MERR_2"/>
    <property type="match status" value="1"/>
</dbReference>
<dbReference type="GO" id="GO:0003700">
    <property type="term" value="F:DNA-binding transcription factor activity"/>
    <property type="evidence" value="ECO:0007669"/>
    <property type="project" value="InterPro"/>
</dbReference>
<keyword evidence="1 4" id="KW-0238">DNA-binding</keyword>
<dbReference type="OrthoDB" id="9773308at2"/>
<name>A0A2M8ZB73_9FIRM</name>
<proteinExistence type="predicted"/>
<accession>A0A2M8ZB73</accession>
<reference evidence="4 5" key="1">
    <citation type="submission" date="2017-11" db="EMBL/GenBank/DDBJ databases">
        <title>Understudied soil microbes with underappreciated capabilities: Untangling the Clostridium saccharolyticum group.</title>
        <authorList>
            <person name="Leschine S."/>
        </authorList>
    </citation>
    <scope>NUCLEOTIDE SEQUENCE [LARGE SCALE GENOMIC DNA]</scope>
    <source>
        <strain evidence="4 5">18A</strain>
    </source>
</reference>
<dbReference type="SUPFAM" id="SSF55136">
    <property type="entry name" value="Probable bacterial effector-binding domain"/>
    <property type="match status" value="1"/>
</dbReference>
<dbReference type="RefSeq" id="WP_100306922.1">
    <property type="nucleotide sequence ID" value="NZ_PGET01000001.1"/>
</dbReference>
<feature type="domain" description="HTH merR-type" evidence="3">
    <location>
        <begin position="8"/>
        <end position="77"/>
    </location>
</feature>
<sequence>MSKDKNEYLTTGEFAKICGIPKHILFHYDQIKLFQPEIIKENGYRYYSFRQFDTFSIISALKRLGMPLKEIKKYMDERNPAKLVDLLEQKSNEVSKEIKKLKNTKREIDSLKELTENALSVDYNMIETAYHKSMKALCSTLMDNDNDNSYPNFLTELIAFRNNSNASMIDFLGASLTIDNIRDKRFDSFSYLYTKTNNADKKNNTLVRKEGWYLQVYYKGSYPRISEMYTEIMQYAKEHQINLGKNAYEEYLIFEIGTKNRDDYVTLILVEIEDDFSSKIKGPDNDQSLL</sequence>
<feature type="coiled-coil region" evidence="2">
    <location>
        <begin position="84"/>
        <end position="121"/>
    </location>
</feature>
<comment type="caution">
    <text evidence="4">The sequence shown here is derived from an EMBL/GenBank/DDBJ whole genome shotgun (WGS) entry which is preliminary data.</text>
</comment>
<dbReference type="SMART" id="SM00422">
    <property type="entry name" value="HTH_MERR"/>
    <property type="match status" value="1"/>
</dbReference>
<dbReference type="CDD" id="cd04782">
    <property type="entry name" value="HTH_BltR"/>
    <property type="match status" value="1"/>
</dbReference>
<dbReference type="PANTHER" id="PTHR30204:SF85">
    <property type="entry name" value="MULTIDRUG-EFFLUX TRANSPORTER 2 REGULATOR"/>
    <property type="match status" value="1"/>
</dbReference>
<gene>
    <name evidence="4" type="ORF">H171_4315</name>
</gene>
<dbReference type="EMBL" id="PGET01000001">
    <property type="protein sequence ID" value="PJJ30699.1"/>
    <property type="molecule type" value="Genomic_DNA"/>
</dbReference>
<dbReference type="InterPro" id="IPR000551">
    <property type="entry name" value="MerR-type_HTH_dom"/>
</dbReference>
<protein>
    <submittedName>
        <fullName evidence="4">DNA-binding transcriptional MerR regulator</fullName>
    </submittedName>
</protein>
<dbReference type="InterPro" id="IPR011256">
    <property type="entry name" value="Reg_factor_effector_dom_sf"/>
</dbReference>
<dbReference type="GO" id="GO:0003677">
    <property type="term" value="F:DNA binding"/>
    <property type="evidence" value="ECO:0007669"/>
    <property type="project" value="UniProtKB-KW"/>
</dbReference>
<dbReference type="PANTHER" id="PTHR30204">
    <property type="entry name" value="REDOX-CYCLING DRUG-SENSING TRANSCRIPTIONAL ACTIVATOR SOXR"/>
    <property type="match status" value="1"/>
</dbReference>
<evidence type="ECO:0000313" key="5">
    <source>
        <dbReference type="Proteomes" id="UP000231092"/>
    </source>
</evidence>
<dbReference type="Proteomes" id="UP000231092">
    <property type="component" value="Unassembled WGS sequence"/>
</dbReference>
<dbReference type="Pfam" id="PF13411">
    <property type="entry name" value="MerR_1"/>
    <property type="match status" value="1"/>
</dbReference>
<dbReference type="InterPro" id="IPR009061">
    <property type="entry name" value="DNA-bd_dom_put_sf"/>
</dbReference>
<evidence type="ECO:0000259" key="3">
    <source>
        <dbReference type="PROSITE" id="PS50937"/>
    </source>
</evidence>
<evidence type="ECO:0000256" key="1">
    <source>
        <dbReference type="ARBA" id="ARBA00023125"/>
    </source>
</evidence>
<dbReference type="SUPFAM" id="SSF46955">
    <property type="entry name" value="Putative DNA-binding domain"/>
    <property type="match status" value="1"/>
</dbReference>
<keyword evidence="2" id="KW-0175">Coiled coil</keyword>